<dbReference type="HAMAP" id="MF_00003">
    <property type="entry name" value="RbfA"/>
    <property type="match status" value="1"/>
</dbReference>
<evidence type="ECO:0000256" key="1">
    <source>
        <dbReference type="ARBA" id="ARBA00022517"/>
    </source>
</evidence>
<dbReference type="Pfam" id="PF02033">
    <property type="entry name" value="RBFA"/>
    <property type="match status" value="1"/>
</dbReference>
<organism evidence="3 4">
    <name type="scientific">Marivirga lumbricoides</name>
    <dbReference type="NCBI Taxonomy" id="1046115"/>
    <lineage>
        <taxon>Bacteria</taxon>
        <taxon>Pseudomonadati</taxon>
        <taxon>Bacteroidota</taxon>
        <taxon>Cytophagia</taxon>
        <taxon>Cytophagales</taxon>
        <taxon>Marivirgaceae</taxon>
        <taxon>Marivirga</taxon>
    </lineage>
</organism>
<keyword evidence="4" id="KW-1185">Reference proteome</keyword>
<protein>
    <recommendedName>
        <fullName evidence="2">Ribosome-binding factor A</fullName>
    </recommendedName>
</protein>
<accession>A0ABQ1MD09</accession>
<dbReference type="Gene3D" id="3.30.300.20">
    <property type="match status" value="1"/>
</dbReference>
<dbReference type="InterPro" id="IPR023799">
    <property type="entry name" value="RbfA_dom_sf"/>
</dbReference>
<reference evidence="4" key="1">
    <citation type="journal article" date="2019" name="Int. J. Syst. Evol. Microbiol.">
        <title>The Global Catalogue of Microorganisms (GCM) 10K type strain sequencing project: providing services to taxonomists for standard genome sequencing and annotation.</title>
        <authorList>
            <consortium name="The Broad Institute Genomics Platform"/>
            <consortium name="The Broad Institute Genome Sequencing Center for Infectious Disease"/>
            <person name="Wu L."/>
            <person name="Ma J."/>
        </authorList>
    </citation>
    <scope>NUCLEOTIDE SEQUENCE [LARGE SCALE GENOMIC DNA]</scope>
    <source>
        <strain evidence="4">CGMCC 1.10832</strain>
    </source>
</reference>
<gene>
    <name evidence="2 3" type="primary">rbfA</name>
    <name evidence="3" type="ORF">GCM10011506_23290</name>
</gene>
<evidence type="ECO:0000256" key="2">
    <source>
        <dbReference type="HAMAP-Rule" id="MF_00003"/>
    </source>
</evidence>
<name>A0ABQ1MD09_9BACT</name>
<evidence type="ECO:0000313" key="3">
    <source>
        <dbReference type="EMBL" id="GGC37256.1"/>
    </source>
</evidence>
<dbReference type="SUPFAM" id="SSF89919">
    <property type="entry name" value="Ribosome-binding factor A, RbfA"/>
    <property type="match status" value="1"/>
</dbReference>
<dbReference type="InterPro" id="IPR000238">
    <property type="entry name" value="RbfA"/>
</dbReference>
<comment type="similarity">
    <text evidence="2">Belongs to the RbfA family.</text>
</comment>
<dbReference type="EMBL" id="BMEC01000007">
    <property type="protein sequence ID" value="GGC37256.1"/>
    <property type="molecule type" value="Genomic_DNA"/>
</dbReference>
<keyword evidence="2" id="KW-0963">Cytoplasm</keyword>
<dbReference type="PANTHER" id="PTHR33515">
    <property type="entry name" value="RIBOSOME-BINDING FACTOR A, CHLOROPLASTIC-RELATED"/>
    <property type="match status" value="1"/>
</dbReference>
<dbReference type="InterPro" id="IPR015946">
    <property type="entry name" value="KH_dom-like_a/b"/>
</dbReference>
<keyword evidence="1 2" id="KW-0690">Ribosome biogenesis</keyword>
<comment type="subcellular location">
    <subcellularLocation>
        <location evidence="2">Cytoplasm</location>
    </subcellularLocation>
</comment>
<dbReference type="PANTHER" id="PTHR33515:SF1">
    <property type="entry name" value="RIBOSOME-BINDING FACTOR A, CHLOROPLASTIC-RELATED"/>
    <property type="match status" value="1"/>
</dbReference>
<comment type="function">
    <text evidence="2">One of several proteins that assist in the late maturation steps of the functional core of the 30S ribosomal subunit. Associates with free 30S ribosomal subunits (but not with 30S subunits that are part of 70S ribosomes or polysomes). Required for efficient processing of 16S rRNA. May interact with the 5'-terminal helix region of 16S rRNA.</text>
</comment>
<comment type="caution">
    <text evidence="3">The sequence shown here is derived from an EMBL/GenBank/DDBJ whole genome shotgun (WGS) entry which is preliminary data.</text>
</comment>
<sequence length="130" mass="14796">MNIMAAGTRQQKFSRLIQKDLGEIFQKDMGNAFGKTFITITEVEMSPDLGLAKVYLSLMLAENPKATMEEIQLKKSEIRKHLGNRIGKQVRIVPELVFYLDETLDQANRIESILSKLDIPPADDEEKEDN</sequence>
<dbReference type="NCBIfam" id="TIGR00082">
    <property type="entry name" value="rbfA"/>
    <property type="match status" value="1"/>
</dbReference>
<evidence type="ECO:0000313" key="4">
    <source>
        <dbReference type="Proteomes" id="UP000636010"/>
    </source>
</evidence>
<proteinExistence type="inferred from homology"/>
<comment type="subunit">
    <text evidence="2">Monomer. Binds 30S ribosomal subunits, but not 50S ribosomal subunits or 70S ribosomes.</text>
</comment>
<dbReference type="Proteomes" id="UP000636010">
    <property type="component" value="Unassembled WGS sequence"/>
</dbReference>